<proteinExistence type="predicted"/>
<name>A0ABQ5LQD3_9RHOB</name>
<dbReference type="RefSeq" id="WP_281841189.1">
    <property type="nucleotide sequence ID" value="NZ_BROH01000002.1"/>
</dbReference>
<dbReference type="Proteomes" id="UP001144205">
    <property type="component" value="Unassembled WGS sequence"/>
</dbReference>
<dbReference type="EMBL" id="BROH01000002">
    <property type="protein sequence ID" value="GKY87196.1"/>
    <property type="molecule type" value="Genomic_DNA"/>
</dbReference>
<gene>
    <name evidence="2" type="ORF">STA1M1_10650</name>
</gene>
<comment type="caution">
    <text evidence="2">The sequence shown here is derived from an EMBL/GenBank/DDBJ whole genome shotgun (WGS) entry which is preliminary data.</text>
</comment>
<reference evidence="2" key="1">
    <citation type="journal article" date="2023" name="Int. J. Syst. Evol. Microbiol.">
        <title>Sinisalibacter aestuarii sp. nov., isolated from estuarine sediment of the Arakawa River.</title>
        <authorList>
            <person name="Arafat S.T."/>
            <person name="Hirano S."/>
            <person name="Sato A."/>
            <person name="Takeuchi K."/>
            <person name="Yasuda T."/>
            <person name="Terahara T."/>
            <person name="Hamada M."/>
            <person name="Kobayashi T."/>
        </authorList>
    </citation>
    <scope>NUCLEOTIDE SEQUENCE</scope>
    <source>
        <strain evidence="2">B-399</strain>
    </source>
</reference>
<dbReference type="Pfam" id="PF06186">
    <property type="entry name" value="DUF992"/>
    <property type="match status" value="1"/>
</dbReference>
<keyword evidence="1" id="KW-0732">Signal</keyword>
<keyword evidence="3" id="KW-1185">Reference proteome</keyword>
<evidence type="ECO:0000256" key="1">
    <source>
        <dbReference type="SAM" id="SignalP"/>
    </source>
</evidence>
<evidence type="ECO:0008006" key="4">
    <source>
        <dbReference type="Google" id="ProtNLM"/>
    </source>
</evidence>
<accession>A0ABQ5LQD3</accession>
<evidence type="ECO:0000313" key="2">
    <source>
        <dbReference type="EMBL" id="GKY87196.1"/>
    </source>
</evidence>
<feature type="chain" id="PRO_5045088157" description="DUF992 domain-containing protein" evidence="1">
    <location>
        <begin position="32"/>
        <end position="177"/>
    </location>
</feature>
<sequence>MTTANLDPDRPRTRRAAGLAALLALSLAAGAAEAQNGVKAGTLTCLGEGGWGAIVTSKKVFECTYVSVDGNVKEAYQGTIRKVGIDIGMTDKSALAWLVLGPETGFTGDYLPGALAGEYRGVGAEATLGTGVGANLLFGEGDEAFRLQPVSVQMQTGLSIAAGVQTMSLDFVGVVTN</sequence>
<protein>
    <recommendedName>
        <fullName evidence="4">DUF992 domain-containing protein</fullName>
    </recommendedName>
</protein>
<feature type="signal peptide" evidence="1">
    <location>
        <begin position="1"/>
        <end position="31"/>
    </location>
</feature>
<dbReference type="InterPro" id="IPR009333">
    <property type="entry name" value="DUF992"/>
</dbReference>
<evidence type="ECO:0000313" key="3">
    <source>
        <dbReference type="Proteomes" id="UP001144205"/>
    </source>
</evidence>
<organism evidence="2 3">
    <name type="scientific">Sinisalibacter aestuarii</name>
    <dbReference type="NCBI Taxonomy" id="2949426"/>
    <lineage>
        <taxon>Bacteria</taxon>
        <taxon>Pseudomonadati</taxon>
        <taxon>Pseudomonadota</taxon>
        <taxon>Alphaproteobacteria</taxon>
        <taxon>Rhodobacterales</taxon>
        <taxon>Roseobacteraceae</taxon>
        <taxon>Sinisalibacter</taxon>
    </lineage>
</organism>